<proteinExistence type="predicted"/>
<gene>
    <name evidence="1" type="ORF">dnl_41450</name>
</gene>
<name>A0A975GHQ6_9BACT</name>
<dbReference type="KEGG" id="dli:dnl_41450"/>
<protein>
    <submittedName>
        <fullName evidence="1">Uncharacterized protein</fullName>
    </submittedName>
</protein>
<sequence length="60" mass="6694">MALLKKAQIIAVIKSRYFLFQRYKILFIKHPPPPPPSSLSTGQSELSEHVWSSSGLAAVQ</sequence>
<accession>A0A975GHQ6</accession>
<keyword evidence="2" id="KW-1185">Reference proteome</keyword>
<evidence type="ECO:0000313" key="1">
    <source>
        <dbReference type="EMBL" id="QTA81795.1"/>
    </source>
</evidence>
<reference evidence="1" key="1">
    <citation type="journal article" date="2021" name="Microb. Physiol.">
        <title>Proteogenomic Insights into the Physiology of Marine, Sulfate-Reducing, Filamentous Desulfonema limicola and Desulfonema magnum.</title>
        <authorList>
            <person name="Schnaars V."/>
            <person name="Wohlbrand L."/>
            <person name="Scheve S."/>
            <person name="Hinrichs C."/>
            <person name="Reinhardt R."/>
            <person name="Rabus R."/>
        </authorList>
    </citation>
    <scope>NUCLEOTIDE SEQUENCE</scope>
    <source>
        <strain evidence="1">5ac10</strain>
    </source>
</reference>
<organism evidence="1 2">
    <name type="scientific">Desulfonema limicola</name>
    <dbReference type="NCBI Taxonomy" id="45656"/>
    <lineage>
        <taxon>Bacteria</taxon>
        <taxon>Pseudomonadati</taxon>
        <taxon>Thermodesulfobacteriota</taxon>
        <taxon>Desulfobacteria</taxon>
        <taxon>Desulfobacterales</taxon>
        <taxon>Desulfococcaceae</taxon>
        <taxon>Desulfonema</taxon>
    </lineage>
</organism>
<dbReference type="Proteomes" id="UP000663720">
    <property type="component" value="Chromosome"/>
</dbReference>
<dbReference type="AlphaFoldDB" id="A0A975GHQ6"/>
<dbReference type="EMBL" id="CP061799">
    <property type="protein sequence ID" value="QTA81795.1"/>
    <property type="molecule type" value="Genomic_DNA"/>
</dbReference>
<evidence type="ECO:0000313" key="2">
    <source>
        <dbReference type="Proteomes" id="UP000663720"/>
    </source>
</evidence>